<comment type="caution">
    <text evidence="3">The sequence shown here is derived from an EMBL/GenBank/DDBJ whole genome shotgun (WGS) entry which is preliminary data.</text>
</comment>
<dbReference type="Proteomes" id="UP000244152">
    <property type="component" value="Unassembled WGS sequence"/>
</dbReference>
<dbReference type="Pfam" id="PF00582">
    <property type="entry name" value="Usp"/>
    <property type="match status" value="2"/>
</dbReference>
<protein>
    <submittedName>
        <fullName evidence="3">Nucleotide-binding universal stress UspA family protein</fullName>
    </submittedName>
</protein>
<dbReference type="InterPro" id="IPR014729">
    <property type="entry name" value="Rossmann-like_a/b/a_fold"/>
</dbReference>
<feature type="domain" description="UspA" evidence="2">
    <location>
        <begin position="154"/>
        <end position="295"/>
    </location>
</feature>
<sequence length="297" mass="32663">MLSIKRIVVGTDMSPLASWAAARAALLAHESGSESVDLIHVIDNLAIETLRHLMKTPLETERRLMELSRKQLTEIERTLSEKYQIPVSATTLNVGRPYTEIVRYAEFLNADLVVLGAHGGGLVRELFVGSTVDRVLRKLARPVLIVKREPQVPYRKVLIPVDFSEFSGQATEFAMNIAPHASITALHAFEVPFKASLESAGVDDDLVQIYESEVQAQKKKEMEQFISELGAPKATLSSIMELGPASAVIRKNLEVLDPDLIVIGKQGQSGQDETLLGGVTRRLIQEASCDILVVPLF</sequence>
<comment type="similarity">
    <text evidence="1">Belongs to the universal stress protein A family.</text>
</comment>
<gene>
    <name evidence="3" type="ORF">C8R21_10571</name>
</gene>
<accession>A0A2T5IEV3</accession>
<dbReference type="PANTHER" id="PTHR46268">
    <property type="entry name" value="STRESS RESPONSE PROTEIN NHAX"/>
    <property type="match status" value="1"/>
</dbReference>
<name>A0A2T5IEV3_9PROT</name>
<reference evidence="3 4" key="1">
    <citation type="submission" date="2018-04" db="EMBL/GenBank/DDBJ databases">
        <title>Active sludge and wastewater microbial communities from Klosterneuburg, Austria.</title>
        <authorList>
            <person name="Wagner M."/>
        </authorList>
    </citation>
    <scope>NUCLEOTIDE SEQUENCE [LARGE SCALE GENOMIC DNA]</scope>
    <source>
        <strain evidence="3 4">Nl12</strain>
    </source>
</reference>
<dbReference type="Gene3D" id="3.40.50.620">
    <property type="entry name" value="HUPs"/>
    <property type="match status" value="2"/>
</dbReference>
<feature type="domain" description="UspA" evidence="2">
    <location>
        <begin position="4"/>
        <end position="147"/>
    </location>
</feature>
<evidence type="ECO:0000313" key="4">
    <source>
        <dbReference type="Proteomes" id="UP000244152"/>
    </source>
</evidence>
<organism evidence="3 4">
    <name type="scientific">Nitrosospira multiformis</name>
    <dbReference type="NCBI Taxonomy" id="1231"/>
    <lineage>
        <taxon>Bacteria</taxon>
        <taxon>Pseudomonadati</taxon>
        <taxon>Pseudomonadota</taxon>
        <taxon>Betaproteobacteria</taxon>
        <taxon>Nitrosomonadales</taxon>
        <taxon>Nitrosomonadaceae</taxon>
        <taxon>Nitrosospira</taxon>
    </lineage>
</organism>
<evidence type="ECO:0000259" key="2">
    <source>
        <dbReference type="Pfam" id="PF00582"/>
    </source>
</evidence>
<dbReference type="InterPro" id="IPR006016">
    <property type="entry name" value="UspA"/>
</dbReference>
<evidence type="ECO:0000313" key="3">
    <source>
        <dbReference type="EMBL" id="PTQ82311.1"/>
    </source>
</evidence>
<dbReference type="PANTHER" id="PTHR46268:SF6">
    <property type="entry name" value="UNIVERSAL STRESS PROTEIN UP12"/>
    <property type="match status" value="1"/>
</dbReference>
<dbReference type="PRINTS" id="PR01438">
    <property type="entry name" value="UNVRSLSTRESS"/>
</dbReference>
<dbReference type="CDD" id="cd00293">
    <property type="entry name" value="USP-like"/>
    <property type="match status" value="2"/>
</dbReference>
<dbReference type="SUPFAM" id="SSF52402">
    <property type="entry name" value="Adenine nucleotide alpha hydrolases-like"/>
    <property type="match status" value="2"/>
</dbReference>
<dbReference type="EMBL" id="QAOK01000005">
    <property type="protein sequence ID" value="PTQ82311.1"/>
    <property type="molecule type" value="Genomic_DNA"/>
</dbReference>
<dbReference type="AlphaFoldDB" id="A0A2T5IEV3"/>
<proteinExistence type="inferred from homology"/>
<dbReference type="InterPro" id="IPR006015">
    <property type="entry name" value="Universal_stress_UspA"/>
</dbReference>
<evidence type="ECO:0000256" key="1">
    <source>
        <dbReference type="ARBA" id="ARBA00008791"/>
    </source>
</evidence>